<evidence type="ECO:0000256" key="1">
    <source>
        <dbReference type="SAM" id="MobiDB-lite"/>
    </source>
</evidence>
<name>A0A0L0UW14_9BASI</name>
<evidence type="ECO:0000256" key="2">
    <source>
        <dbReference type="SAM" id="SignalP"/>
    </source>
</evidence>
<feature type="chain" id="PRO_5005549068" evidence="2">
    <location>
        <begin position="18"/>
        <end position="200"/>
    </location>
</feature>
<feature type="region of interest" description="Disordered" evidence="1">
    <location>
        <begin position="38"/>
        <end position="58"/>
    </location>
</feature>
<feature type="compositionally biased region" description="Low complexity" evidence="1">
    <location>
        <begin position="38"/>
        <end position="48"/>
    </location>
</feature>
<protein>
    <submittedName>
        <fullName evidence="3">Uncharacterized protein</fullName>
    </submittedName>
</protein>
<gene>
    <name evidence="3" type="ORF">PSTG_15335</name>
</gene>
<evidence type="ECO:0000313" key="3">
    <source>
        <dbReference type="EMBL" id="KNE91238.1"/>
    </source>
</evidence>
<dbReference type="EMBL" id="AJIL01000213">
    <property type="protein sequence ID" value="KNE91238.1"/>
    <property type="molecule type" value="Genomic_DNA"/>
</dbReference>
<keyword evidence="2" id="KW-0732">Signal</keyword>
<comment type="caution">
    <text evidence="3">The sequence shown here is derived from an EMBL/GenBank/DDBJ whole genome shotgun (WGS) entry which is preliminary data.</text>
</comment>
<dbReference type="Proteomes" id="UP000054564">
    <property type="component" value="Unassembled WGS sequence"/>
</dbReference>
<keyword evidence="4" id="KW-1185">Reference proteome</keyword>
<sequence>MFSTIYVACLLASAAFASPVALEPRGFVQGSSYDNSGSQSAANHAASNQVTPFGSSSSLSDSSSNSAYHNAGSQQVGMGGMGIGGGVGGFNNGAVIGNGFNGGLIGGANGGLGAQFGNTAMSTLSQFSQLIQMLQSSSGSQFGSMVAPFAGLGNGLSQFISQAQSSSSSSQQFSSSTMQQNVLPTLQAAIPGFQAPGLGF</sequence>
<reference evidence="4" key="1">
    <citation type="submission" date="2014-03" db="EMBL/GenBank/DDBJ databases">
        <title>The Genome Sequence of Puccinia striiformis f. sp. tritici PST-78.</title>
        <authorList>
            <consortium name="The Broad Institute Genome Sequencing Platform"/>
            <person name="Cuomo C."/>
            <person name="Hulbert S."/>
            <person name="Chen X."/>
            <person name="Walker B."/>
            <person name="Young S.K."/>
            <person name="Zeng Q."/>
            <person name="Gargeya S."/>
            <person name="Fitzgerald M."/>
            <person name="Haas B."/>
            <person name="Abouelleil A."/>
            <person name="Alvarado L."/>
            <person name="Arachchi H.M."/>
            <person name="Berlin A.M."/>
            <person name="Chapman S.B."/>
            <person name="Goldberg J."/>
            <person name="Griggs A."/>
            <person name="Gujja S."/>
            <person name="Hansen M."/>
            <person name="Howarth C."/>
            <person name="Imamovic A."/>
            <person name="Larimer J."/>
            <person name="McCowan C."/>
            <person name="Montmayeur A."/>
            <person name="Murphy C."/>
            <person name="Neiman D."/>
            <person name="Pearson M."/>
            <person name="Priest M."/>
            <person name="Roberts A."/>
            <person name="Saif S."/>
            <person name="Shea T."/>
            <person name="Sisk P."/>
            <person name="Sykes S."/>
            <person name="Wortman J."/>
            <person name="Nusbaum C."/>
            <person name="Birren B."/>
        </authorList>
    </citation>
    <scope>NUCLEOTIDE SEQUENCE [LARGE SCALE GENOMIC DNA]</scope>
    <source>
        <strain evidence="4">race PST-78</strain>
    </source>
</reference>
<evidence type="ECO:0000313" key="4">
    <source>
        <dbReference type="Proteomes" id="UP000054564"/>
    </source>
</evidence>
<feature type="signal peptide" evidence="2">
    <location>
        <begin position="1"/>
        <end position="17"/>
    </location>
</feature>
<dbReference type="AlphaFoldDB" id="A0A0L0UW14"/>
<accession>A0A0L0UW14</accession>
<proteinExistence type="predicted"/>
<organism evidence="3 4">
    <name type="scientific">Puccinia striiformis f. sp. tritici PST-78</name>
    <dbReference type="NCBI Taxonomy" id="1165861"/>
    <lineage>
        <taxon>Eukaryota</taxon>
        <taxon>Fungi</taxon>
        <taxon>Dikarya</taxon>
        <taxon>Basidiomycota</taxon>
        <taxon>Pucciniomycotina</taxon>
        <taxon>Pucciniomycetes</taxon>
        <taxon>Pucciniales</taxon>
        <taxon>Pucciniaceae</taxon>
        <taxon>Puccinia</taxon>
    </lineage>
</organism>